<dbReference type="InterPro" id="IPR052700">
    <property type="entry name" value="Carb_kinase_PfkB-like"/>
</dbReference>
<evidence type="ECO:0000256" key="2">
    <source>
        <dbReference type="ARBA" id="ARBA00022679"/>
    </source>
</evidence>
<dbReference type="Gene3D" id="3.40.1190.20">
    <property type="match status" value="1"/>
</dbReference>
<dbReference type="OrthoDB" id="9813569at2"/>
<dbReference type="CDD" id="cd01166">
    <property type="entry name" value="KdgK"/>
    <property type="match status" value="1"/>
</dbReference>
<dbReference type="EMBL" id="CP019646">
    <property type="protein sequence ID" value="AQQ69787.1"/>
    <property type="molecule type" value="Genomic_DNA"/>
</dbReference>
<keyword evidence="3 5" id="KW-0418">Kinase</keyword>
<dbReference type="STRING" id="1851148.SMSP2_00121"/>
<evidence type="ECO:0000256" key="1">
    <source>
        <dbReference type="ARBA" id="ARBA00010688"/>
    </source>
</evidence>
<dbReference type="RefSeq" id="WP_146682095.1">
    <property type="nucleotide sequence ID" value="NZ_CP019646.1"/>
</dbReference>
<dbReference type="Pfam" id="PF00294">
    <property type="entry name" value="PfkB"/>
    <property type="match status" value="1"/>
</dbReference>
<dbReference type="EC" id="2.7.1.45" evidence="5"/>
<dbReference type="AlphaFoldDB" id="A0A1Q2MBY3"/>
<evidence type="ECO:0000259" key="4">
    <source>
        <dbReference type="Pfam" id="PF00294"/>
    </source>
</evidence>
<dbReference type="Proteomes" id="UP000188181">
    <property type="component" value="Chromosome"/>
</dbReference>
<dbReference type="GO" id="GO:0008673">
    <property type="term" value="F:2-dehydro-3-deoxygluconokinase activity"/>
    <property type="evidence" value="ECO:0007669"/>
    <property type="project" value="UniProtKB-EC"/>
</dbReference>
<proteinExistence type="inferred from homology"/>
<dbReference type="InterPro" id="IPR011611">
    <property type="entry name" value="PfkB_dom"/>
</dbReference>
<feature type="domain" description="Carbohydrate kinase PfkB" evidence="4">
    <location>
        <begin position="1"/>
        <end position="341"/>
    </location>
</feature>
<evidence type="ECO:0000256" key="3">
    <source>
        <dbReference type="ARBA" id="ARBA00022777"/>
    </source>
</evidence>
<keyword evidence="6" id="KW-1185">Reference proteome</keyword>
<protein>
    <submittedName>
        <fullName evidence="5">2-dehydro-3-deoxygluconokinase</fullName>
        <ecNumber evidence="5">2.7.1.45</ecNumber>
    </submittedName>
</protein>
<keyword evidence="2 5" id="KW-0808">Transferase</keyword>
<reference evidence="6" key="1">
    <citation type="submission" date="2017-02" db="EMBL/GenBank/DDBJ databases">
        <title>Comparative genomics and description of representatives of a novel lineage of planctomycetes thriving in anoxic sediments.</title>
        <authorList>
            <person name="Spring S."/>
            <person name="Bunk B."/>
            <person name="Sproer C."/>
        </authorList>
    </citation>
    <scope>NUCLEOTIDE SEQUENCE [LARGE SCALE GENOMIC DNA]</scope>
    <source>
        <strain evidence="6">SM-Chi-D1</strain>
    </source>
</reference>
<dbReference type="SUPFAM" id="SSF53613">
    <property type="entry name" value="Ribokinase-like"/>
    <property type="match status" value="1"/>
</dbReference>
<evidence type="ECO:0000313" key="5">
    <source>
        <dbReference type="EMBL" id="AQQ69787.1"/>
    </source>
</evidence>
<evidence type="ECO:0000313" key="6">
    <source>
        <dbReference type="Proteomes" id="UP000188181"/>
    </source>
</evidence>
<dbReference type="PANTHER" id="PTHR43320">
    <property type="entry name" value="SUGAR KINASE"/>
    <property type="match status" value="1"/>
</dbReference>
<dbReference type="KEGG" id="pbas:SMSP2_00121"/>
<dbReference type="PANTHER" id="PTHR43320:SF2">
    <property type="entry name" value="2-DEHYDRO-3-DEOXYGLUCONOKINASE_2-DEHYDRO-3-DEOXYGALACTONOKINASE"/>
    <property type="match status" value="1"/>
</dbReference>
<gene>
    <name evidence="5" type="primary">kdgK_1</name>
    <name evidence="5" type="ORF">SMSP2_00121</name>
</gene>
<organism evidence="5 6">
    <name type="scientific">Limihaloglobus sulfuriphilus</name>
    <dbReference type="NCBI Taxonomy" id="1851148"/>
    <lineage>
        <taxon>Bacteria</taxon>
        <taxon>Pseudomonadati</taxon>
        <taxon>Planctomycetota</taxon>
        <taxon>Phycisphaerae</taxon>
        <taxon>Sedimentisphaerales</taxon>
        <taxon>Sedimentisphaeraceae</taxon>
        <taxon>Limihaloglobus</taxon>
    </lineage>
</organism>
<dbReference type="InterPro" id="IPR029056">
    <property type="entry name" value="Ribokinase-like"/>
</dbReference>
<name>A0A1Q2MBY3_9BACT</name>
<comment type="similarity">
    <text evidence="1">Belongs to the carbohydrate kinase PfkB family.</text>
</comment>
<sequence length="363" mass="39166">MKKVVTFGEIMGRISPAGFLRFRQALPGTMTMSFAGAEANVAASIAYMGGSASFVTSLPRNDITDACLAQLRAIGVDTSGVVVNNAGRLGLYYTENGSNQRPSRVIYDRAYSAISLTEPSQYDWESVFEGAGWFHVTGITPSLSKLAAEAAVYSVKKAKEKGLSVSCDLNFRSKLWRWDPSMSPAELARCTMESLLAYVDVLIANEEDASSVLGIQPANTDINSGRIDAQEYKQTAAQIAGMFPNITKIATTLRQNISASHNNWGAMLYDCTEKDSYYAPLKDGRYSPYSITHIVDRVGGGDSFAAALIYALNTEKAADLQEVLDYAAAASCLAHTISGDYNFNTREEIETLAAGNAAGRVVR</sequence>
<accession>A0A1Q2MBY3</accession>